<feature type="region of interest" description="Disordered" evidence="5">
    <location>
        <begin position="578"/>
        <end position="630"/>
    </location>
</feature>
<evidence type="ECO:0000256" key="1">
    <source>
        <dbReference type="ARBA" id="ARBA00004370"/>
    </source>
</evidence>
<dbReference type="RefSeq" id="WP_319961390.1">
    <property type="nucleotide sequence ID" value="NZ_JAXARY010000007.1"/>
</dbReference>
<feature type="domain" description="Type II/III secretion system secretin-like" evidence="7">
    <location>
        <begin position="394"/>
        <end position="575"/>
    </location>
</feature>
<keyword evidence="3" id="KW-0472">Membrane</keyword>
<evidence type="ECO:0000256" key="5">
    <source>
        <dbReference type="SAM" id="MobiDB-lite"/>
    </source>
</evidence>
<name>A0ABU4UDL5_9GAMM</name>
<feature type="compositionally biased region" description="Basic and acidic residues" evidence="5">
    <location>
        <begin position="581"/>
        <end position="595"/>
    </location>
</feature>
<evidence type="ECO:0000256" key="3">
    <source>
        <dbReference type="ARBA" id="ARBA00023136"/>
    </source>
</evidence>
<dbReference type="Proteomes" id="UP001284537">
    <property type="component" value="Unassembled WGS sequence"/>
</dbReference>
<sequence length="630" mass="68385">MKIVKPKHIRVLCMLMLLSAGFTVLAAAKSFEIQELEFKNSQVSDIIRVLSEDANVNIVATPEAGKKNVTIFLKKVSLEDAIRTICRISDLWYRRDDGETGAYRLMTKEQYSKDLMLGQDDNIKVFQLRTPNVYAIAMAIQNLYGQRVRVSYNPMMGGNMGFGGAANRGRIGGMSGSNSFGGGMGGMGGFGMGGMSMGGYGYGGAGGGYGGGFLGSGGVRGSNAYGTNRAYGYRDGRNGQSSGMGGNLTFQDRVPDNLSVDQLEQLSSSSGDDKRIDTEKLSEVSGADKVVSVTVNNEHNQLIVKTSDQNILKSIADLVQQMDIPQTQVMLEMKIIDVKVGEDFSSLFNFEIKNTKAQGDSVNPLVMGGAAALTGGGSFVYEFVSDKVKANIEFLEKNNRVNVVSNPMLVASNHRPATLFVGEERVMVRGYAVSNVQNTNTATTFSSPETELLDIGTTLEIVPHINADGSIHIQMNQENSTLNEGAATIPITSNNNDKVLDLPIDTITTARMQGEIFARHGYTVAVGGLIRDSFSRNRRKVPYLADIPVLGQVFRQTVDADSKSEMVLLITPYVLNQGNDSHQEYDPTDKYHRYAPDTAMQAKPVPKPENPDEPVCGEFCAPPRLRESDQ</sequence>
<protein>
    <recommendedName>
        <fullName evidence="7">Type II/III secretion system secretin-like domain-containing protein</fullName>
    </recommendedName>
</protein>
<dbReference type="InterPro" id="IPR001775">
    <property type="entry name" value="GspD/PilQ"/>
</dbReference>
<dbReference type="PANTHER" id="PTHR30332:SF24">
    <property type="entry name" value="SECRETIN GSPD-RELATED"/>
    <property type="match status" value="1"/>
</dbReference>
<evidence type="ECO:0000256" key="4">
    <source>
        <dbReference type="RuleBase" id="RU004003"/>
    </source>
</evidence>
<feature type="chain" id="PRO_5046196909" description="Type II/III secretion system secretin-like domain-containing protein" evidence="6">
    <location>
        <begin position="27"/>
        <end position="630"/>
    </location>
</feature>
<dbReference type="PANTHER" id="PTHR30332">
    <property type="entry name" value="PROBABLE GENERAL SECRETION PATHWAY PROTEIN D"/>
    <property type="match status" value="1"/>
</dbReference>
<reference evidence="8 9" key="1">
    <citation type="submission" date="2023-11" db="EMBL/GenBank/DDBJ databases">
        <authorList>
            <person name="Ouyang M.-Y."/>
        </authorList>
    </citation>
    <scope>NUCLEOTIDE SEQUENCE [LARGE SCALE GENOMIC DNA]</scope>
    <source>
        <strain evidence="8 9">OY6</strain>
    </source>
</reference>
<dbReference type="InterPro" id="IPR004846">
    <property type="entry name" value="T2SS/T3SS_dom"/>
</dbReference>
<comment type="caution">
    <text evidence="8">The sequence shown here is derived from an EMBL/GenBank/DDBJ whole genome shotgun (WGS) entry which is preliminary data.</text>
</comment>
<dbReference type="EMBL" id="JAXARY010000007">
    <property type="protein sequence ID" value="MDX8127537.1"/>
    <property type="molecule type" value="Genomic_DNA"/>
</dbReference>
<comment type="similarity">
    <text evidence="4">Belongs to the bacterial secretin family.</text>
</comment>
<dbReference type="PRINTS" id="PR00811">
    <property type="entry name" value="BCTERIALGSPD"/>
</dbReference>
<evidence type="ECO:0000256" key="6">
    <source>
        <dbReference type="SAM" id="SignalP"/>
    </source>
</evidence>
<gene>
    <name evidence="8" type="ORF">QLH52_09610</name>
</gene>
<dbReference type="Gene3D" id="3.30.1370.130">
    <property type="match status" value="1"/>
</dbReference>
<keyword evidence="9" id="KW-1185">Reference proteome</keyword>
<evidence type="ECO:0000313" key="9">
    <source>
        <dbReference type="Proteomes" id="UP001284537"/>
    </source>
</evidence>
<organism evidence="8 9">
    <name type="scientific">Methylomonas defluvii</name>
    <dbReference type="NCBI Taxonomy" id="3045149"/>
    <lineage>
        <taxon>Bacteria</taxon>
        <taxon>Pseudomonadati</taxon>
        <taxon>Pseudomonadota</taxon>
        <taxon>Gammaproteobacteria</taxon>
        <taxon>Methylococcales</taxon>
        <taxon>Methylococcaceae</taxon>
        <taxon>Methylomonas</taxon>
    </lineage>
</organism>
<evidence type="ECO:0000256" key="2">
    <source>
        <dbReference type="ARBA" id="ARBA00022729"/>
    </source>
</evidence>
<keyword evidence="2 6" id="KW-0732">Signal</keyword>
<evidence type="ECO:0000313" key="8">
    <source>
        <dbReference type="EMBL" id="MDX8127537.1"/>
    </source>
</evidence>
<comment type="subcellular location">
    <subcellularLocation>
        <location evidence="1">Membrane</location>
    </subcellularLocation>
</comment>
<feature type="signal peptide" evidence="6">
    <location>
        <begin position="1"/>
        <end position="26"/>
    </location>
</feature>
<dbReference type="Pfam" id="PF00263">
    <property type="entry name" value="Secretin"/>
    <property type="match status" value="1"/>
</dbReference>
<accession>A0ABU4UDL5</accession>
<dbReference type="InterPro" id="IPR050810">
    <property type="entry name" value="Bact_Secretion_Sys_Channel"/>
</dbReference>
<evidence type="ECO:0000259" key="7">
    <source>
        <dbReference type="Pfam" id="PF00263"/>
    </source>
</evidence>
<proteinExistence type="inferred from homology"/>